<dbReference type="OrthoDB" id="8446601at2"/>
<proteinExistence type="predicted"/>
<organism evidence="1 2">
    <name type="scientific">Algoriphagus antarcticus</name>
    <dbReference type="NCBI Taxonomy" id="238540"/>
    <lineage>
        <taxon>Bacteria</taxon>
        <taxon>Pseudomonadati</taxon>
        <taxon>Bacteroidota</taxon>
        <taxon>Cytophagia</taxon>
        <taxon>Cytophagales</taxon>
        <taxon>Cyclobacteriaceae</taxon>
        <taxon>Algoriphagus</taxon>
    </lineage>
</organism>
<evidence type="ECO:0008006" key="3">
    <source>
        <dbReference type="Google" id="ProtNLM"/>
    </source>
</evidence>
<dbReference type="EMBL" id="QUNF01000012">
    <property type="protein sequence ID" value="REG86326.1"/>
    <property type="molecule type" value="Genomic_DNA"/>
</dbReference>
<dbReference type="AlphaFoldDB" id="A0A3E0DSD6"/>
<dbReference type="Proteomes" id="UP000256405">
    <property type="component" value="Unassembled WGS sequence"/>
</dbReference>
<dbReference type="RefSeq" id="WP_140160550.1">
    <property type="nucleotide sequence ID" value="NZ_MSSW01000019.1"/>
</dbReference>
<accession>A0A3E0DSD6</accession>
<evidence type="ECO:0000313" key="1">
    <source>
        <dbReference type="EMBL" id="REG86326.1"/>
    </source>
</evidence>
<reference evidence="1 2" key="1">
    <citation type="submission" date="2018-08" db="EMBL/GenBank/DDBJ databases">
        <title>Genomic Encyclopedia of Archaeal and Bacterial Type Strains, Phase II (KMG-II): from individual species to whole genera.</title>
        <authorList>
            <person name="Goeker M."/>
        </authorList>
    </citation>
    <scope>NUCLEOTIDE SEQUENCE [LARGE SCALE GENOMIC DNA]</scope>
    <source>
        <strain evidence="1 2">DSM 15986</strain>
    </source>
</reference>
<gene>
    <name evidence="1" type="ORF">C8N25_11230</name>
</gene>
<protein>
    <recommendedName>
        <fullName evidence="3">HNH endonuclease</fullName>
    </recommendedName>
</protein>
<keyword evidence="2" id="KW-1185">Reference proteome</keyword>
<sequence>MSRRIKDFCRICGKYSEMTFEHVPPKVTFNKNTKYKEVAFLTFFESKNPFEHNQKGKVEQGGVGYYSLCSPCNSNLGSKYVSSFNRYSNSFINSAEKKDLNYFEIEMHDFEVLKVLKQTISMFLAMNSVLFSKRNKELADFVSNLYSQNLPEKYRIFIYLNSEGQLRNLPLMTSVNFSFGLSVYASELSFPPLGHVLTIGFDGDLPYHHEITHFKNYSIDEKTSVVFKMFRLPTHLPILLDYREKSTIQNRINNSGH</sequence>
<evidence type="ECO:0000313" key="2">
    <source>
        <dbReference type="Proteomes" id="UP000256405"/>
    </source>
</evidence>
<comment type="caution">
    <text evidence="1">The sequence shown here is derived from an EMBL/GenBank/DDBJ whole genome shotgun (WGS) entry which is preliminary data.</text>
</comment>
<name>A0A3E0DSD6_9BACT</name>